<evidence type="ECO:0000256" key="1">
    <source>
        <dbReference type="ARBA" id="ARBA00022603"/>
    </source>
</evidence>
<dbReference type="SMART" id="SM00298">
    <property type="entry name" value="CHROMO"/>
    <property type="match status" value="1"/>
</dbReference>
<dbReference type="AlphaFoldDB" id="A0ABD3QI17"/>
<dbReference type="PROSITE" id="PS50013">
    <property type="entry name" value="CHROMO_2"/>
    <property type="match status" value="1"/>
</dbReference>
<dbReference type="SUPFAM" id="SSF54160">
    <property type="entry name" value="Chromo domain-like"/>
    <property type="match status" value="1"/>
</dbReference>
<comment type="similarity">
    <text evidence="4 5">Belongs to the class I-like SAM-binding methyltransferase superfamily. C5-methyltransferase family.</text>
</comment>
<dbReference type="InterPro" id="IPR029063">
    <property type="entry name" value="SAM-dependent_MTases_sf"/>
</dbReference>
<dbReference type="Gene3D" id="2.40.50.40">
    <property type="match status" value="1"/>
</dbReference>
<dbReference type="PRINTS" id="PR00105">
    <property type="entry name" value="C5METTRFRASE"/>
</dbReference>
<feature type="active site" evidence="4">
    <location>
        <position position="418"/>
    </location>
</feature>
<feature type="compositionally biased region" description="Acidic residues" evidence="7">
    <location>
        <begin position="146"/>
        <end position="179"/>
    </location>
</feature>
<keyword evidence="1 4" id="KW-0489">Methyltransferase</keyword>
<reference evidence="9 10" key="1">
    <citation type="submission" date="2024-10" db="EMBL/GenBank/DDBJ databases">
        <title>Updated reference genomes for cyclostephanoid diatoms.</title>
        <authorList>
            <person name="Roberts W.R."/>
            <person name="Alverson A.J."/>
        </authorList>
    </citation>
    <scope>NUCLEOTIDE SEQUENCE [LARGE SCALE GENOMIC DNA]</scope>
    <source>
        <strain evidence="9 10">AJA276-08</strain>
    </source>
</reference>
<dbReference type="EMBL" id="JALLAZ020000230">
    <property type="protein sequence ID" value="KAL3800078.1"/>
    <property type="molecule type" value="Genomic_DNA"/>
</dbReference>
<name>A0ABD3QI17_9STRA</name>
<dbReference type="Proteomes" id="UP001530315">
    <property type="component" value="Unassembled WGS sequence"/>
</dbReference>
<keyword evidence="3 4" id="KW-0949">S-adenosyl-L-methionine</keyword>
<comment type="caution">
    <text evidence="9">The sequence shown here is derived from an EMBL/GenBank/DDBJ whole genome shotgun (WGS) entry which is preliminary data.</text>
</comment>
<dbReference type="InterPro" id="IPR000953">
    <property type="entry name" value="Chromo/chromo_shadow_dom"/>
</dbReference>
<dbReference type="GO" id="GO:0003886">
    <property type="term" value="F:DNA (cytosine-5-)-methyltransferase activity"/>
    <property type="evidence" value="ECO:0007669"/>
    <property type="project" value="UniProtKB-EC"/>
</dbReference>
<evidence type="ECO:0000313" key="10">
    <source>
        <dbReference type="Proteomes" id="UP001530315"/>
    </source>
</evidence>
<keyword evidence="10" id="KW-1185">Reference proteome</keyword>
<dbReference type="NCBIfam" id="TIGR00675">
    <property type="entry name" value="dcm"/>
    <property type="match status" value="1"/>
</dbReference>
<dbReference type="SUPFAM" id="SSF53335">
    <property type="entry name" value="S-adenosyl-L-methionine-dependent methyltransferases"/>
    <property type="match status" value="1"/>
</dbReference>
<dbReference type="InterPro" id="IPR016197">
    <property type="entry name" value="Chromo-like_dom_sf"/>
</dbReference>
<dbReference type="Gene3D" id="3.40.50.150">
    <property type="entry name" value="Vaccinia Virus protein VP39"/>
    <property type="match status" value="2"/>
</dbReference>
<dbReference type="EC" id="2.1.1.37" evidence="6"/>
<feature type="domain" description="Chromo" evidence="8">
    <location>
        <begin position="72"/>
        <end position="121"/>
    </location>
</feature>
<feature type="compositionally biased region" description="Basic and acidic residues" evidence="7">
    <location>
        <begin position="127"/>
        <end position="139"/>
    </location>
</feature>
<protein>
    <recommendedName>
        <fullName evidence="6">Cytosine-specific methyltransferase</fullName>
        <ecNumber evidence="6">2.1.1.37</ecNumber>
    </recommendedName>
</protein>
<dbReference type="PROSITE" id="PS51679">
    <property type="entry name" value="SAM_MT_C5"/>
    <property type="match status" value="1"/>
</dbReference>
<evidence type="ECO:0000256" key="7">
    <source>
        <dbReference type="SAM" id="MobiDB-lite"/>
    </source>
</evidence>
<evidence type="ECO:0000256" key="5">
    <source>
        <dbReference type="RuleBase" id="RU000416"/>
    </source>
</evidence>
<dbReference type="InterPro" id="IPR018117">
    <property type="entry name" value="C5_DNA_meth_AS"/>
</dbReference>
<feature type="compositionally biased region" description="Basic and acidic residues" evidence="7">
    <location>
        <begin position="41"/>
        <end position="50"/>
    </location>
</feature>
<accession>A0ABD3QI17</accession>
<sequence length="657" mass="73190">MADDSVSVIDLTSGSEEADDDASFPRHAKRGGRTTGGCGGGERDEARGARDDEDGDSSSRRGDGGNDANGYYEVDEILDRKLSARLPGAVEYLVRWKGEYEDSWMIAENLDQNSLADAFRKFPTDTDRVRDRDRNREAGMSRLSVEEEAQSGLDSDDFSDDEEEDEEEDDGSDEEEEDDKLEKSSDGAQESDEDDDGGGKAVKDVKDPDLAHLEDSDYNSPGTAELVLNRKTYRVGQSYFGINEKSIYTISMILPKKREAKCLKYMRMDGCFVCPMGREGSYALMRGEEIRSLADLKRPCRVTFDIYHMRYEDDDNQRSFAFYNETGKMQDHHTGRPAVLDLFAGAGGMSLGMEKFFDVKWIVDNDHSAAATLRANKTGSNVHIYTEDVKTFLRQSVRGNLCYPSVGEVDHIHASPPCKGFSRANRNGGKNDMQNNKQTLLFIKAIKHFRPKTTTFENVPGLVLEDCKGYLQSVVADLLQMSYQVRVKVLLSSSYGDPQKRRRLILVAARSDCLLPDMPLPTHGESPLLPIKTCKDALQMFEKHYPAAASSSGAVLIHNTIVFNHIIPRHKYDKENDFKLIGDEPSRTILARARPYLHYGGARFISVREAACLQSFPVTYQFFGSLASQYSQVGNAVSVKMATAIARSVAIVHGCAV</sequence>
<dbReference type="InterPro" id="IPR050390">
    <property type="entry name" value="C5-Methyltransferase"/>
</dbReference>
<dbReference type="InterPro" id="IPR001525">
    <property type="entry name" value="C5_MeTfrase"/>
</dbReference>
<dbReference type="GO" id="GO:0032259">
    <property type="term" value="P:methylation"/>
    <property type="evidence" value="ECO:0007669"/>
    <property type="project" value="UniProtKB-KW"/>
</dbReference>
<feature type="compositionally biased region" description="Basic and acidic residues" evidence="7">
    <location>
        <begin position="197"/>
        <end position="215"/>
    </location>
</feature>
<dbReference type="PANTHER" id="PTHR10629:SF52">
    <property type="entry name" value="DNA (CYTOSINE-5)-METHYLTRANSFERASE 1"/>
    <property type="match status" value="1"/>
</dbReference>
<dbReference type="CDD" id="cd00024">
    <property type="entry name" value="CD_CSD"/>
    <property type="match status" value="1"/>
</dbReference>
<feature type="region of interest" description="Disordered" evidence="7">
    <location>
        <begin position="127"/>
        <end position="222"/>
    </location>
</feature>
<dbReference type="PROSITE" id="PS00094">
    <property type="entry name" value="C5_MTASE_1"/>
    <property type="match status" value="1"/>
</dbReference>
<evidence type="ECO:0000256" key="4">
    <source>
        <dbReference type="PROSITE-ProRule" id="PRU01016"/>
    </source>
</evidence>
<proteinExistence type="inferred from homology"/>
<evidence type="ECO:0000259" key="8">
    <source>
        <dbReference type="PROSITE" id="PS50013"/>
    </source>
</evidence>
<evidence type="ECO:0000256" key="6">
    <source>
        <dbReference type="RuleBase" id="RU000417"/>
    </source>
</evidence>
<organism evidence="9 10">
    <name type="scientific">Stephanodiscus triporus</name>
    <dbReference type="NCBI Taxonomy" id="2934178"/>
    <lineage>
        <taxon>Eukaryota</taxon>
        <taxon>Sar</taxon>
        <taxon>Stramenopiles</taxon>
        <taxon>Ochrophyta</taxon>
        <taxon>Bacillariophyta</taxon>
        <taxon>Coscinodiscophyceae</taxon>
        <taxon>Thalassiosirophycidae</taxon>
        <taxon>Stephanodiscales</taxon>
        <taxon>Stephanodiscaceae</taxon>
        <taxon>Stephanodiscus</taxon>
    </lineage>
</organism>
<gene>
    <name evidence="9" type="ORF">ACHAW5_004445</name>
</gene>
<dbReference type="Pfam" id="PF00145">
    <property type="entry name" value="DNA_methylase"/>
    <property type="match status" value="1"/>
</dbReference>
<dbReference type="PANTHER" id="PTHR10629">
    <property type="entry name" value="CYTOSINE-SPECIFIC METHYLTRANSFERASE"/>
    <property type="match status" value="1"/>
</dbReference>
<evidence type="ECO:0000256" key="2">
    <source>
        <dbReference type="ARBA" id="ARBA00022679"/>
    </source>
</evidence>
<feature type="region of interest" description="Disordered" evidence="7">
    <location>
        <begin position="1"/>
        <end position="70"/>
    </location>
</feature>
<evidence type="ECO:0000313" key="9">
    <source>
        <dbReference type="EMBL" id="KAL3800078.1"/>
    </source>
</evidence>
<evidence type="ECO:0000256" key="3">
    <source>
        <dbReference type="ARBA" id="ARBA00022691"/>
    </source>
</evidence>
<keyword evidence="2 4" id="KW-0808">Transferase</keyword>
<comment type="catalytic activity">
    <reaction evidence="6">
        <text>a 2'-deoxycytidine in DNA + S-adenosyl-L-methionine = a 5-methyl-2'-deoxycytidine in DNA + S-adenosyl-L-homocysteine + H(+)</text>
        <dbReference type="Rhea" id="RHEA:13681"/>
        <dbReference type="Rhea" id="RHEA-COMP:11369"/>
        <dbReference type="Rhea" id="RHEA-COMP:11370"/>
        <dbReference type="ChEBI" id="CHEBI:15378"/>
        <dbReference type="ChEBI" id="CHEBI:57856"/>
        <dbReference type="ChEBI" id="CHEBI:59789"/>
        <dbReference type="ChEBI" id="CHEBI:85452"/>
        <dbReference type="ChEBI" id="CHEBI:85454"/>
        <dbReference type="EC" id="2.1.1.37"/>
    </reaction>
</comment>